<reference evidence="1 2" key="1">
    <citation type="submission" date="2024-02" db="EMBL/GenBank/DDBJ databases">
        <title>Herpetosiphon gulosus NBRC 112829.</title>
        <authorList>
            <person name="Ichikawa N."/>
            <person name="Katano-Makiyama Y."/>
            <person name="Hidaka K."/>
        </authorList>
    </citation>
    <scope>NUCLEOTIDE SEQUENCE [LARGE SCALE GENOMIC DNA]</scope>
    <source>
        <strain evidence="1 2">NBRC 112829</strain>
    </source>
</reference>
<keyword evidence="2" id="KW-1185">Reference proteome</keyword>
<comment type="caution">
    <text evidence="1">The sequence shown here is derived from an EMBL/GenBank/DDBJ whole genome shotgun (WGS) entry which is preliminary data.</text>
</comment>
<evidence type="ECO:0000313" key="1">
    <source>
        <dbReference type="EMBL" id="GAA5528208.1"/>
    </source>
</evidence>
<dbReference type="Proteomes" id="UP001428290">
    <property type="component" value="Unassembled WGS sequence"/>
</dbReference>
<sequence length="126" mass="13683">MTHDTTKHGLVLPIALVAVTTGATGTRCVGWIDQHDAHPRYGCLVGHKLTQLVETPIAVSRPLLSAGSLDPRTDMRQIFQRYLSLCAFGFRNKPLGYRMVCVGLEAALFAADGFQAPFSVLGSDRL</sequence>
<accession>A0ABP9X060</accession>
<evidence type="ECO:0000313" key="2">
    <source>
        <dbReference type="Proteomes" id="UP001428290"/>
    </source>
</evidence>
<name>A0ABP9X060_9CHLR</name>
<gene>
    <name evidence="1" type="ORF">Hgul01_02005</name>
</gene>
<protein>
    <recommendedName>
        <fullName evidence="3">Secreted protein</fullName>
    </recommendedName>
</protein>
<dbReference type="EMBL" id="BAABRU010000006">
    <property type="protein sequence ID" value="GAA5528208.1"/>
    <property type="molecule type" value="Genomic_DNA"/>
</dbReference>
<evidence type="ECO:0008006" key="3">
    <source>
        <dbReference type="Google" id="ProtNLM"/>
    </source>
</evidence>
<proteinExistence type="predicted"/>
<organism evidence="1 2">
    <name type="scientific">Herpetosiphon gulosus</name>
    <dbReference type="NCBI Taxonomy" id="1973496"/>
    <lineage>
        <taxon>Bacteria</taxon>
        <taxon>Bacillati</taxon>
        <taxon>Chloroflexota</taxon>
        <taxon>Chloroflexia</taxon>
        <taxon>Herpetosiphonales</taxon>
        <taxon>Herpetosiphonaceae</taxon>
        <taxon>Herpetosiphon</taxon>
    </lineage>
</organism>